<dbReference type="PROSITE" id="PS50949">
    <property type="entry name" value="HTH_GNTR"/>
    <property type="match status" value="1"/>
</dbReference>
<dbReference type="InterPro" id="IPR050679">
    <property type="entry name" value="Bact_HTH_transcr_reg"/>
</dbReference>
<dbReference type="CDD" id="cd07377">
    <property type="entry name" value="WHTH_GntR"/>
    <property type="match status" value="1"/>
</dbReference>
<comment type="caution">
    <text evidence="5">The sequence shown here is derived from an EMBL/GenBank/DDBJ whole genome shotgun (WGS) entry which is preliminary data.</text>
</comment>
<keyword evidence="6" id="KW-1185">Reference proteome</keyword>
<dbReference type="InterPro" id="IPR000524">
    <property type="entry name" value="Tscrpt_reg_HTH_GntR"/>
</dbReference>
<dbReference type="SMART" id="SM00345">
    <property type="entry name" value="HTH_GNTR"/>
    <property type="match status" value="1"/>
</dbReference>
<feature type="domain" description="HTH gntR-type" evidence="4">
    <location>
        <begin position="8"/>
        <end position="76"/>
    </location>
</feature>
<keyword evidence="2" id="KW-0238">DNA-binding</keyword>
<dbReference type="AlphaFoldDB" id="A0A2S6GDM5"/>
<dbReference type="SUPFAM" id="SSF64288">
    <property type="entry name" value="Chorismate lyase-like"/>
    <property type="match status" value="1"/>
</dbReference>
<accession>A0A2S6GDM5</accession>
<evidence type="ECO:0000256" key="2">
    <source>
        <dbReference type="ARBA" id="ARBA00023125"/>
    </source>
</evidence>
<gene>
    <name evidence="5" type="ORF">CLV40_12960</name>
</gene>
<dbReference type="InterPro" id="IPR036390">
    <property type="entry name" value="WH_DNA-bd_sf"/>
</dbReference>
<dbReference type="Gene3D" id="3.40.1410.10">
    <property type="entry name" value="Chorismate lyase-like"/>
    <property type="match status" value="1"/>
</dbReference>
<sequence>MPRARDPRPRHQQIAAEIRDLIMRGELTPGERLPSTAQLVERYGAANATIQHALKALKDEGFLDSHVGKGVFVRDRRPFVIDAAAYIVPEPGRFRYRLLSVDSVVPPRDVIESLRLAPQAAAVVRARLLLHDGHPVELSFSYYPADIAAGTSLAGTTKIRGGAPRALADLGYPQQHFVDRISARPPTTEEIETLDLPDGTPVIRQLRVIYSYNDHPVEASVLIKGAHLYELLYRQDTANEPSNALPAST</sequence>
<dbReference type="EMBL" id="PTIX01000029">
    <property type="protein sequence ID" value="PPK63347.1"/>
    <property type="molecule type" value="Genomic_DNA"/>
</dbReference>
<dbReference type="Gene3D" id="1.10.10.10">
    <property type="entry name" value="Winged helix-like DNA-binding domain superfamily/Winged helix DNA-binding domain"/>
    <property type="match status" value="1"/>
</dbReference>
<keyword evidence="1" id="KW-0805">Transcription regulation</keyword>
<proteinExistence type="predicted"/>
<dbReference type="SMART" id="SM00866">
    <property type="entry name" value="UTRA"/>
    <property type="match status" value="1"/>
</dbReference>
<keyword evidence="3" id="KW-0804">Transcription</keyword>
<dbReference type="SUPFAM" id="SSF46785">
    <property type="entry name" value="Winged helix' DNA-binding domain"/>
    <property type="match status" value="1"/>
</dbReference>
<dbReference type="Proteomes" id="UP000239203">
    <property type="component" value="Unassembled WGS sequence"/>
</dbReference>
<dbReference type="GO" id="GO:0003677">
    <property type="term" value="F:DNA binding"/>
    <property type="evidence" value="ECO:0007669"/>
    <property type="project" value="UniProtKB-KW"/>
</dbReference>
<dbReference type="GO" id="GO:0045892">
    <property type="term" value="P:negative regulation of DNA-templated transcription"/>
    <property type="evidence" value="ECO:0007669"/>
    <property type="project" value="TreeGrafter"/>
</dbReference>
<dbReference type="RefSeq" id="WP_104482828.1">
    <property type="nucleotide sequence ID" value="NZ_CP154825.1"/>
</dbReference>
<dbReference type="Pfam" id="PF00392">
    <property type="entry name" value="GntR"/>
    <property type="match status" value="1"/>
</dbReference>
<name>A0A2S6GDM5_9PSEU</name>
<dbReference type="GO" id="GO:0003700">
    <property type="term" value="F:DNA-binding transcription factor activity"/>
    <property type="evidence" value="ECO:0007669"/>
    <property type="project" value="InterPro"/>
</dbReference>
<dbReference type="PANTHER" id="PTHR44846">
    <property type="entry name" value="MANNOSYL-D-GLYCERATE TRANSPORT/METABOLISM SYSTEM REPRESSOR MNGR-RELATED"/>
    <property type="match status" value="1"/>
</dbReference>
<dbReference type="InterPro" id="IPR028978">
    <property type="entry name" value="Chorismate_lyase_/UTRA_dom_sf"/>
</dbReference>
<organism evidence="5 6">
    <name type="scientific">Actinokineospora auranticolor</name>
    <dbReference type="NCBI Taxonomy" id="155976"/>
    <lineage>
        <taxon>Bacteria</taxon>
        <taxon>Bacillati</taxon>
        <taxon>Actinomycetota</taxon>
        <taxon>Actinomycetes</taxon>
        <taxon>Pseudonocardiales</taxon>
        <taxon>Pseudonocardiaceae</taxon>
        <taxon>Actinokineospora</taxon>
    </lineage>
</organism>
<protein>
    <submittedName>
        <fullName evidence="5">GntR family transcriptional regulator</fullName>
    </submittedName>
</protein>
<dbReference type="InterPro" id="IPR011663">
    <property type="entry name" value="UTRA"/>
</dbReference>
<evidence type="ECO:0000256" key="3">
    <source>
        <dbReference type="ARBA" id="ARBA00023163"/>
    </source>
</evidence>
<dbReference type="OrthoDB" id="3615556at2"/>
<evidence type="ECO:0000259" key="4">
    <source>
        <dbReference type="PROSITE" id="PS50949"/>
    </source>
</evidence>
<dbReference type="Pfam" id="PF07702">
    <property type="entry name" value="UTRA"/>
    <property type="match status" value="1"/>
</dbReference>
<dbReference type="InterPro" id="IPR036388">
    <property type="entry name" value="WH-like_DNA-bd_sf"/>
</dbReference>
<evidence type="ECO:0000256" key="1">
    <source>
        <dbReference type="ARBA" id="ARBA00023015"/>
    </source>
</evidence>
<evidence type="ECO:0000313" key="5">
    <source>
        <dbReference type="EMBL" id="PPK63347.1"/>
    </source>
</evidence>
<evidence type="ECO:0000313" key="6">
    <source>
        <dbReference type="Proteomes" id="UP000239203"/>
    </source>
</evidence>
<dbReference type="PANTHER" id="PTHR44846:SF17">
    <property type="entry name" value="GNTR-FAMILY TRANSCRIPTIONAL REGULATOR"/>
    <property type="match status" value="1"/>
</dbReference>
<reference evidence="5 6" key="1">
    <citation type="submission" date="2018-02" db="EMBL/GenBank/DDBJ databases">
        <title>Genomic Encyclopedia of Archaeal and Bacterial Type Strains, Phase II (KMG-II): from individual species to whole genera.</title>
        <authorList>
            <person name="Goeker M."/>
        </authorList>
    </citation>
    <scope>NUCLEOTIDE SEQUENCE [LARGE SCALE GENOMIC DNA]</scope>
    <source>
        <strain evidence="5 6">YU 961-1</strain>
    </source>
</reference>